<proteinExistence type="predicted"/>
<feature type="chain" id="PRO_5030702126" evidence="1">
    <location>
        <begin position="22"/>
        <end position="47"/>
    </location>
</feature>
<keyword evidence="1" id="KW-0732">Signal</keyword>
<dbReference type="AlphaFoldDB" id="A0A7X0IR33"/>
<protein>
    <submittedName>
        <fullName evidence="2">Uncharacterized protein</fullName>
    </submittedName>
</protein>
<accession>A0A7X0IR33</accession>
<dbReference type="EMBL" id="JACHBG010000003">
    <property type="protein sequence ID" value="MBB6484427.1"/>
    <property type="molecule type" value="Genomic_DNA"/>
</dbReference>
<sequence length="47" mass="4777">MRPIILLFVGAALFAAPCVYDASSNEPSALAGLAVLWGDSSPNGASR</sequence>
<gene>
    <name evidence="2" type="ORF">GGD46_001705</name>
</gene>
<evidence type="ECO:0000313" key="2">
    <source>
        <dbReference type="EMBL" id="MBB6484427.1"/>
    </source>
</evidence>
<dbReference type="RefSeq" id="WP_184703286.1">
    <property type="nucleotide sequence ID" value="NZ_JACHBG010000003.1"/>
</dbReference>
<name>A0A7X0IR33_9HYPH</name>
<reference evidence="2 3" key="1">
    <citation type="submission" date="2020-08" db="EMBL/GenBank/DDBJ databases">
        <title>Genomic Encyclopedia of Type Strains, Phase IV (KMG-V): Genome sequencing to study the core and pangenomes of soil and plant-associated prokaryotes.</title>
        <authorList>
            <person name="Whitman W."/>
        </authorList>
    </citation>
    <scope>NUCLEOTIDE SEQUENCE [LARGE SCALE GENOMIC DNA]</scope>
    <source>
        <strain evidence="2 3">SEMIA 4060</strain>
    </source>
</reference>
<evidence type="ECO:0000313" key="3">
    <source>
        <dbReference type="Proteomes" id="UP000565576"/>
    </source>
</evidence>
<comment type="caution">
    <text evidence="2">The sequence shown here is derived from an EMBL/GenBank/DDBJ whole genome shotgun (WGS) entry which is preliminary data.</text>
</comment>
<evidence type="ECO:0000256" key="1">
    <source>
        <dbReference type="SAM" id="SignalP"/>
    </source>
</evidence>
<dbReference type="Proteomes" id="UP000565576">
    <property type="component" value="Unassembled WGS sequence"/>
</dbReference>
<organism evidence="2 3">
    <name type="scientific">Rhizobium lusitanum</name>
    <dbReference type="NCBI Taxonomy" id="293958"/>
    <lineage>
        <taxon>Bacteria</taxon>
        <taxon>Pseudomonadati</taxon>
        <taxon>Pseudomonadota</taxon>
        <taxon>Alphaproteobacteria</taxon>
        <taxon>Hyphomicrobiales</taxon>
        <taxon>Rhizobiaceae</taxon>
        <taxon>Rhizobium/Agrobacterium group</taxon>
        <taxon>Rhizobium</taxon>
    </lineage>
</organism>
<feature type="signal peptide" evidence="1">
    <location>
        <begin position="1"/>
        <end position="21"/>
    </location>
</feature>